<keyword evidence="3" id="KW-1185">Reference proteome</keyword>
<dbReference type="AlphaFoldDB" id="A0A098VPH3"/>
<proteinExistence type="predicted"/>
<dbReference type="Proteomes" id="UP000029725">
    <property type="component" value="Unassembled WGS sequence"/>
</dbReference>
<name>A0A098VPH3_9MICR</name>
<organism evidence="2 3">
    <name type="scientific">Mitosporidium daphniae</name>
    <dbReference type="NCBI Taxonomy" id="1485682"/>
    <lineage>
        <taxon>Eukaryota</taxon>
        <taxon>Fungi</taxon>
        <taxon>Fungi incertae sedis</taxon>
        <taxon>Microsporidia</taxon>
        <taxon>Mitosporidium</taxon>
    </lineage>
</organism>
<gene>
    <name evidence="2" type="ORF">DI09_52p30</name>
</gene>
<protein>
    <submittedName>
        <fullName evidence="2">Uncharacterized protein</fullName>
    </submittedName>
</protein>
<dbReference type="EMBL" id="JMKJ01000477">
    <property type="protein sequence ID" value="KGG50850.1"/>
    <property type="molecule type" value="Genomic_DNA"/>
</dbReference>
<evidence type="ECO:0000313" key="2">
    <source>
        <dbReference type="EMBL" id="KGG50850.1"/>
    </source>
</evidence>
<feature type="region of interest" description="Disordered" evidence="1">
    <location>
        <begin position="446"/>
        <end position="465"/>
    </location>
</feature>
<evidence type="ECO:0000256" key="1">
    <source>
        <dbReference type="SAM" id="MobiDB-lite"/>
    </source>
</evidence>
<accession>A0A098VPH3</accession>
<dbReference type="RefSeq" id="XP_013237301.1">
    <property type="nucleotide sequence ID" value="XM_013381847.1"/>
</dbReference>
<reference evidence="2 3" key="1">
    <citation type="submission" date="2014-04" db="EMBL/GenBank/DDBJ databases">
        <title>A new species of microsporidia sheds light on the evolution of extreme parasitism.</title>
        <authorList>
            <person name="Haag K.L."/>
            <person name="James T.Y."/>
            <person name="Larsson R."/>
            <person name="Schaer T.M."/>
            <person name="Refardt D."/>
            <person name="Pombert J.-F."/>
            <person name="Ebert D."/>
        </authorList>
    </citation>
    <scope>NUCLEOTIDE SEQUENCE [LARGE SCALE GENOMIC DNA]</scope>
    <source>
        <strain evidence="2 3">UGP3</strain>
        <tissue evidence="2">Spores</tissue>
    </source>
</reference>
<dbReference type="VEuPathDB" id="MicrosporidiaDB:DI09_52p30"/>
<dbReference type="GeneID" id="25260260"/>
<sequence length="736" mass="83421">MNSIGTCSKVIDSLSCFISISAVACFALDIYDRMRPFSEVSIEEKLKILRVLVLNDKQSVLGSVYLPFLCKGSEKLAENIRTHYISAGVCSSFMKNHIARVRNFLATISLAEIDNTILSFLLKRATYNAQAVTSILIPAMEFIPSILLTPQVMEVVLKQALLVTPPHSSHAEGLSRLLIESEKALRESSTVLSKTVALQNLSQLQSSGKFRRIIELAGEYFHNWYGLALLGDYYLLYKKPSAPIRIPPDERFCSRLTRLTINALLHVEDVKGMKDFLLELGQHLLPDTIASAPLENLRSVAPYVRIGAVKEPHKFDNHQLGVSNTHRYHDLMLGESPISLIHLLDASRTLELLCDSPIHRQSLIRALLYQAVPRSMVGIKLPFIKLLNLLRSVDPELKTQWLGGGGGKNLYITQFQKHLNFIGDFDAAELLNYYGSEEWQSVVLTGNDHHHHHPTGNGPSFGPTRRTRHNVAEKDILLALGLPAKSVQRLSTNGGPESPPPLLWDLLFSCFTKVFMIRTGLHAPMSRFYADFRELISIETLHFHSVAVLLCSHLLLLRMNEVFEISKKWLHGYNGLKRKDLQKGKHGDSSNIKVYHKRFLSDLEILEELQSLLPIWSQFIRDFEKRTCGRPFPTNEENSLIILDLLSAMNVPVKKEIIQALTDDFLIKCPTIQDVRKTAKDLHIRLNGDQGTEVDSEIRRLLCLVLAIPPEIAHFRHRFYHYLFERKKGFLDNKSN</sequence>
<dbReference type="HOGENOM" id="CLU_358273_0_0_1"/>
<comment type="caution">
    <text evidence="2">The sequence shown here is derived from an EMBL/GenBank/DDBJ whole genome shotgun (WGS) entry which is preliminary data.</text>
</comment>
<evidence type="ECO:0000313" key="3">
    <source>
        <dbReference type="Proteomes" id="UP000029725"/>
    </source>
</evidence>